<accession>A0AAN9TU88</accession>
<dbReference type="GO" id="GO:0008170">
    <property type="term" value="F:N-methyltransferase activity"/>
    <property type="evidence" value="ECO:0007669"/>
    <property type="project" value="UniProtKB-ARBA"/>
</dbReference>
<proteinExistence type="predicted"/>
<dbReference type="PANTHER" id="PTHR46455:SF4">
    <property type="entry name" value="GH11294P"/>
    <property type="match status" value="1"/>
</dbReference>
<sequence length="509" mass="58747">MALAKVTENSKNCAIEIKHDNELGRYLVTSRDIQPGEIIINEAPLIKGPAQVTGPVCLSCLKNLKEDDHSTCSKCGWPLCNDDYCHDSARHVAECDWTVNKRKQKVQIKQFITPHRTYECITTLRCLYQREHNPAVWKKLMELESHCGKRQGTEQYESDKRIIAQFLNRFFKIESADFSENDVLKICGIIQVNGHEVPLTSPAHVAIYEIASMLEHSCVPNCNKSFSNDGELLIRATRFIPAGEHISICYTDPLWSTINRLEHLAVTKFFLCQCIRCTDPTELGTYYSAINCFNKKCRGFIVPHSNGEKKRNKVIPDPKWECLTCKTEHSKTEVNKVLNQIAYDFSMTNKHDPSSCEIFLNHYKNNGLLHPNHYFLSNVRLKLAQLYGQTTENDVQSLSDLNLQRKMDLCFQMLEFATLLYPAEWRIHGVLKFELHATVAEDARRKMIKGEIDCDNLKLQLLESKKWLNETVFHLKYEPDNLPEGKIAKQAERNLEDLERLLTKMYFQL</sequence>
<dbReference type="GO" id="GO:0008757">
    <property type="term" value="F:S-adenosylmethionine-dependent methyltransferase activity"/>
    <property type="evidence" value="ECO:0007669"/>
    <property type="project" value="UniProtKB-ARBA"/>
</dbReference>
<dbReference type="InterPro" id="IPR046341">
    <property type="entry name" value="SET_dom_sf"/>
</dbReference>
<dbReference type="AlphaFoldDB" id="A0AAN9TU88"/>
<dbReference type="InterPro" id="IPR053010">
    <property type="entry name" value="SET_SmydA-8"/>
</dbReference>
<dbReference type="Gene3D" id="6.10.140.2220">
    <property type="match status" value="1"/>
</dbReference>
<evidence type="ECO:0000259" key="1">
    <source>
        <dbReference type="PROSITE" id="PS50280"/>
    </source>
</evidence>
<protein>
    <recommendedName>
        <fullName evidence="1">SET domain-containing protein</fullName>
    </recommendedName>
</protein>
<name>A0AAN9TU88_9HEMI</name>
<feature type="domain" description="SET" evidence="1">
    <location>
        <begin position="1"/>
        <end position="251"/>
    </location>
</feature>
<keyword evidence="3" id="KW-1185">Reference proteome</keyword>
<dbReference type="EMBL" id="JBBCAQ010000004">
    <property type="protein sequence ID" value="KAK7604273.1"/>
    <property type="molecule type" value="Genomic_DNA"/>
</dbReference>
<dbReference type="PANTHER" id="PTHR46455">
    <property type="entry name" value="SET AND MYND DOMAIN CONTAINING, ARTHROPOD-SPECIFIC, MEMBER 4, ISOFORM A"/>
    <property type="match status" value="1"/>
</dbReference>
<dbReference type="SUPFAM" id="SSF82199">
    <property type="entry name" value="SET domain"/>
    <property type="match status" value="1"/>
</dbReference>
<dbReference type="InterPro" id="IPR001214">
    <property type="entry name" value="SET_dom"/>
</dbReference>
<dbReference type="CDD" id="cd20071">
    <property type="entry name" value="SET_SMYD"/>
    <property type="match status" value="1"/>
</dbReference>
<dbReference type="Proteomes" id="UP001367676">
    <property type="component" value="Unassembled WGS sequence"/>
</dbReference>
<comment type="caution">
    <text evidence="2">The sequence shown here is derived from an EMBL/GenBank/DDBJ whole genome shotgun (WGS) entry which is preliminary data.</text>
</comment>
<dbReference type="PROSITE" id="PS50280">
    <property type="entry name" value="SET"/>
    <property type="match status" value="1"/>
</dbReference>
<gene>
    <name evidence="2" type="ORF">V9T40_004546</name>
</gene>
<evidence type="ECO:0000313" key="3">
    <source>
        <dbReference type="Proteomes" id="UP001367676"/>
    </source>
</evidence>
<dbReference type="Gene3D" id="2.170.270.10">
    <property type="entry name" value="SET domain"/>
    <property type="match status" value="1"/>
</dbReference>
<dbReference type="GO" id="GO:0008276">
    <property type="term" value="F:protein methyltransferase activity"/>
    <property type="evidence" value="ECO:0007669"/>
    <property type="project" value="UniProtKB-ARBA"/>
</dbReference>
<dbReference type="Pfam" id="PF00856">
    <property type="entry name" value="SET"/>
    <property type="match status" value="1"/>
</dbReference>
<dbReference type="Gene3D" id="1.10.220.160">
    <property type="match status" value="1"/>
</dbReference>
<evidence type="ECO:0000313" key="2">
    <source>
        <dbReference type="EMBL" id="KAK7604273.1"/>
    </source>
</evidence>
<dbReference type="SMART" id="SM00317">
    <property type="entry name" value="SET"/>
    <property type="match status" value="1"/>
</dbReference>
<reference evidence="2 3" key="1">
    <citation type="submission" date="2024-03" db="EMBL/GenBank/DDBJ databases">
        <title>Adaptation during the transition from Ophiocordyceps entomopathogen to insect associate is accompanied by gene loss and intensified selection.</title>
        <authorList>
            <person name="Ward C.M."/>
            <person name="Onetto C.A."/>
            <person name="Borneman A.R."/>
        </authorList>
    </citation>
    <scope>NUCLEOTIDE SEQUENCE [LARGE SCALE GENOMIC DNA]</scope>
    <source>
        <strain evidence="2">AWRI1</strain>
        <tissue evidence="2">Single Adult Female</tissue>
    </source>
</reference>
<organism evidence="2 3">
    <name type="scientific">Parthenolecanium corni</name>
    <dbReference type="NCBI Taxonomy" id="536013"/>
    <lineage>
        <taxon>Eukaryota</taxon>
        <taxon>Metazoa</taxon>
        <taxon>Ecdysozoa</taxon>
        <taxon>Arthropoda</taxon>
        <taxon>Hexapoda</taxon>
        <taxon>Insecta</taxon>
        <taxon>Pterygota</taxon>
        <taxon>Neoptera</taxon>
        <taxon>Paraneoptera</taxon>
        <taxon>Hemiptera</taxon>
        <taxon>Sternorrhyncha</taxon>
        <taxon>Coccoidea</taxon>
        <taxon>Coccidae</taxon>
        <taxon>Parthenolecanium</taxon>
    </lineage>
</organism>